<dbReference type="InterPro" id="IPR018695">
    <property type="entry name" value="DUF2194"/>
</dbReference>
<dbReference type="SUPFAM" id="SSF52317">
    <property type="entry name" value="Class I glutamine amidotransferase-like"/>
    <property type="match status" value="1"/>
</dbReference>
<dbReference type="AlphaFoldDB" id="A0A1E3G324"/>
<proteinExistence type="predicted"/>
<protein>
    <recommendedName>
        <fullName evidence="4">DUF2194 domain-containing protein</fullName>
    </recommendedName>
</protein>
<gene>
    <name evidence="2" type="ORF">A4H02_04765</name>
</gene>
<evidence type="ECO:0000256" key="1">
    <source>
        <dbReference type="SAM" id="Phobius"/>
    </source>
</evidence>
<keyword evidence="1" id="KW-0812">Transmembrane</keyword>
<evidence type="ECO:0008006" key="4">
    <source>
        <dbReference type="Google" id="ProtNLM"/>
    </source>
</evidence>
<name>A0A1E3G324_9BACT</name>
<dbReference type="InterPro" id="IPR029062">
    <property type="entry name" value="Class_I_gatase-like"/>
</dbReference>
<reference evidence="3" key="1">
    <citation type="submission" date="2016-04" db="EMBL/GenBank/DDBJ databases">
        <title>The genome sequence project of a novel Fervidobacterium isolate from a hot spring in Thailand.</title>
        <authorList>
            <person name="Gonzalez J.M."/>
            <person name="Cuecas A."/>
            <person name="Kanoksilapatham W."/>
        </authorList>
    </citation>
    <scope>NUCLEOTIDE SEQUENCE [LARGE SCALE GENOMIC DNA]</scope>
    <source>
        <strain evidence="3">FC2004</strain>
    </source>
</reference>
<comment type="caution">
    <text evidence="2">The sequence shown here is derived from an EMBL/GenBank/DDBJ whole genome shotgun (WGS) entry which is preliminary data.</text>
</comment>
<sequence length="739" mass="85257">MVNLRKIGFLIFLVISFYTFVFGKSALLLYKGSEQGYGYNILMRYVAPEFTKLAVNYKILDVEDSNFSYDDIRKFDLLVTCYYTPSMRNAKAYLKALFDFLVYGGKILIINNIGALTDISGMNHPTLRELNSVYNLLGVSYTYGWKRVKPDRISVNDVFSSNVRSEFKRERDVEPFRRIGAFAEPLIQVSVQGETYEMAFISPQGGMISYGYLFDDNGNLTVDLFRILSRLIYGSESDFKVLVVGPDNFHVRKAMDYACVNYFWLTNMPEYISQFNVVINFGDSLVLGSEQLNRYLSTGGTYVFVGRGTIRKFIKELKISARVFPVPEGLTIPIGANVGFQEPLPGSEVLLSGENGEPLAWSLRLGSGTIVYYPLDLINKIRRGLFVQTVFSSLPLYVQPIINSISIQLDDFPLPAYNRKIDMITREFGDITDNDFFYKIWWPMMKKLGKELGLKLTAVFVASYSGDTRWPYNFQEFVNTPEQKQALLELLSEGYEIAIHGYNHIELMKDKWDEAELDNVLRMFKVFLKQIVGERYIAYSYVAPNNKIDEFGVKKLLEHFPTIRYIGTTYFDDTTISEFTVFNDSAVVVPRTVSGYYPLNRLVSLAVLSIMSLGGFQYYLHPDDLFSEDRNPEKKTWMEMYNTLRTFLTIIRQYYPFLESHFASESGELIYRFFTERPFIKVNGQRLTAILPIGWHLPKYYFLRTAGPFKLKGGKVIYSYGNLWVVEQFENVMEVELLR</sequence>
<accession>A0A1E3G324</accession>
<evidence type="ECO:0000313" key="3">
    <source>
        <dbReference type="Proteomes" id="UP000094570"/>
    </source>
</evidence>
<dbReference type="OrthoDB" id="9761886at2"/>
<feature type="transmembrane region" description="Helical" evidence="1">
    <location>
        <begin position="7"/>
        <end position="30"/>
    </location>
</feature>
<dbReference type="RefSeq" id="WP_069293027.1">
    <property type="nucleotide sequence ID" value="NZ_CP140110.1"/>
</dbReference>
<keyword evidence="1" id="KW-0472">Membrane</keyword>
<keyword evidence="3" id="KW-1185">Reference proteome</keyword>
<dbReference type="Pfam" id="PF09960">
    <property type="entry name" value="DUF2194"/>
    <property type="match status" value="1"/>
</dbReference>
<dbReference type="Proteomes" id="UP000094570">
    <property type="component" value="Unassembled WGS sequence"/>
</dbReference>
<dbReference type="Gene3D" id="3.20.20.370">
    <property type="entry name" value="Glycoside hydrolase/deacetylase"/>
    <property type="match status" value="1"/>
</dbReference>
<dbReference type="GO" id="GO:0005975">
    <property type="term" value="P:carbohydrate metabolic process"/>
    <property type="evidence" value="ECO:0007669"/>
    <property type="project" value="InterPro"/>
</dbReference>
<keyword evidence="1" id="KW-1133">Transmembrane helix</keyword>
<dbReference type="SUPFAM" id="SSF88713">
    <property type="entry name" value="Glycoside hydrolase/deacetylase"/>
    <property type="match status" value="1"/>
</dbReference>
<dbReference type="STRING" id="1008305.A4H02_04765"/>
<dbReference type="EMBL" id="LWAF01000005">
    <property type="protein sequence ID" value="ODN30560.1"/>
    <property type="molecule type" value="Genomic_DNA"/>
</dbReference>
<organism evidence="2 3">
    <name type="scientific">Fervidobacterium thailandense</name>
    <dbReference type="NCBI Taxonomy" id="1008305"/>
    <lineage>
        <taxon>Bacteria</taxon>
        <taxon>Thermotogati</taxon>
        <taxon>Thermotogota</taxon>
        <taxon>Thermotogae</taxon>
        <taxon>Thermotogales</taxon>
        <taxon>Fervidobacteriaceae</taxon>
        <taxon>Fervidobacterium</taxon>
    </lineage>
</organism>
<dbReference type="InterPro" id="IPR011330">
    <property type="entry name" value="Glyco_hydro/deAcase_b/a-brl"/>
</dbReference>
<evidence type="ECO:0000313" key="2">
    <source>
        <dbReference type="EMBL" id="ODN30560.1"/>
    </source>
</evidence>